<dbReference type="InterPro" id="IPR018101">
    <property type="entry name" value="Transl_elong_Ts_CS"/>
</dbReference>
<evidence type="ECO:0000256" key="5">
    <source>
        <dbReference type="ARBA" id="ARBA00022917"/>
    </source>
</evidence>
<dbReference type="Pfam" id="PF00889">
    <property type="entry name" value="EF_TS"/>
    <property type="match status" value="1"/>
</dbReference>
<reference evidence="10" key="1">
    <citation type="submission" date="2021-04" db="EMBL/GenBank/DDBJ databases">
        <authorList>
            <person name="Hornung B."/>
        </authorList>
    </citation>
    <scope>NUCLEOTIDE SEQUENCE</scope>
    <source>
        <strain evidence="10">G5G6</strain>
    </source>
</reference>
<dbReference type="CDD" id="cd14275">
    <property type="entry name" value="UBA_EF-Ts"/>
    <property type="match status" value="1"/>
</dbReference>
<dbReference type="Gene3D" id="1.10.286.20">
    <property type="match status" value="1"/>
</dbReference>
<evidence type="ECO:0000256" key="8">
    <source>
        <dbReference type="RuleBase" id="RU000643"/>
    </source>
</evidence>
<dbReference type="InterPro" id="IPR014039">
    <property type="entry name" value="Transl_elong_EFTs/EF1B_dimer"/>
</dbReference>
<sequence>MAEITASMVKELREKTDAPMMECKRALTEAAGDMDRAEEILRVKLGNKASKAAARIAAEGVVSIHIAADGKVGSIFEINSETDFVAKNDEFLKLAADCARLIAEKNPSDIAALAALPLGEGTVESTRAALVGKIGENMSPRRFTRIEAKGKLASYIHGGAKIGVLVDVVGGDEQLAKDLAMHIAASKPKSLDASGVPAELLETERRIAIEKAREAGKPEAMLDKIAEGTVQKYLKDVTLLGQVFVKAADGKQTIEQLLKAKGASVAAFALYAVGEGIEKKVNDFAAEVASQVAAQAAVRKD</sequence>
<dbReference type="InterPro" id="IPR036402">
    <property type="entry name" value="EF-Ts_dimer_sf"/>
</dbReference>
<dbReference type="EMBL" id="CAJQUM010000001">
    <property type="protein sequence ID" value="CAG4882220.1"/>
    <property type="molecule type" value="Genomic_DNA"/>
</dbReference>
<dbReference type="NCBIfam" id="TIGR00116">
    <property type="entry name" value="tsf"/>
    <property type="match status" value="1"/>
</dbReference>
<dbReference type="RefSeq" id="WP_220634317.1">
    <property type="nucleotide sequence ID" value="NZ_CAJQUM010000001.1"/>
</dbReference>
<dbReference type="HAMAP" id="MF_00050">
    <property type="entry name" value="EF_Ts"/>
    <property type="match status" value="1"/>
</dbReference>
<protein>
    <recommendedName>
        <fullName evidence="2 6">Elongation factor Ts</fullName>
        <shortName evidence="6">EF-Ts</shortName>
    </recommendedName>
</protein>
<keyword evidence="11" id="KW-1185">Reference proteome</keyword>
<evidence type="ECO:0000256" key="1">
    <source>
        <dbReference type="ARBA" id="ARBA00005532"/>
    </source>
</evidence>
<dbReference type="PANTHER" id="PTHR11741">
    <property type="entry name" value="ELONGATION FACTOR TS"/>
    <property type="match status" value="1"/>
</dbReference>
<dbReference type="Gene3D" id="3.30.479.20">
    <property type="entry name" value="Elongation factor Ts, dimerisation domain"/>
    <property type="match status" value="2"/>
</dbReference>
<comment type="caution">
    <text evidence="10">The sequence shown here is derived from an EMBL/GenBank/DDBJ whole genome shotgun (WGS) entry which is preliminary data.</text>
</comment>
<evidence type="ECO:0000313" key="10">
    <source>
        <dbReference type="EMBL" id="CAG4882220.1"/>
    </source>
</evidence>
<dbReference type="Gene3D" id="1.10.8.10">
    <property type="entry name" value="DNA helicase RuvA subunit, C-terminal domain"/>
    <property type="match status" value="1"/>
</dbReference>
<evidence type="ECO:0000256" key="6">
    <source>
        <dbReference type="HAMAP-Rule" id="MF_00050"/>
    </source>
</evidence>
<proteinExistence type="inferred from homology"/>
<dbReference type="InterPro" id="IPR001816">
    <property type="entry name" value="Transl_elong_EFTs/EF1B"/>
</dbReference>
<dbReference type="GO" id="GO:0005737">
    <property type="term" value="C:cytoplasm"/>
    <property type="evidence" value="ECO:0007669"/>
    <property type="project" value="UniProtKB-SubCell"/>
</dbReference>
<accession>A0A916J162</accession>
<evidence type="ECO:0000259" key="9">
    <source>
        <dbReference type="Pfam" id="PF00889"/>
    </source>
</evidence>
<keyword evidence="3 6" id="KW-0963">Cytoplasm</keyword>
<dbReference type="InterPro" id="IPR009060">
    <property type="entry name" value="UBA-like_sf"/>
</dbReference>
<evidence type="ECO:0000256" key="3">
    <source>
        <dbReference type="ARBA" id="ARBA00022490"/>
    </source>
</evidence>
<dbReference type="PROSITE" id="PS01127">
    <property type="entry name" value="EF_TS_2"/>
    <property type="match status" value="1"/>
</dbReference>
<comment type="subcellular location">
    <subcellularLocation>
        <location evidence="6 8">Cytoplasm</location>
    </subcellularLocation>
</comment>
<gene>
    <name evidence="6 10" type="primary">tsf</name>
    <name evidence="10" type="ORF">GTOL_10102</name>
</gene>
<evidence type="ECO:0000256" key="7">
    <source>
        <dbReference type="RuleBase" id="RU000642"/>
    </source>
</evidence>
<comment type="similarity">
    <text evidence="1 6 7">Belongs to the EF-Ts family.</text>
</comment>
<dbReference type="PANTHER" id="PTHR11741:SF0">
    <property type="entry name" value="ELONGATION FACTOR TS, MITOCHONDRIAL"/>
    <property type="match status" value="1"/>
</dbReference>
<name>A0A916J162_9PROT</name>
<evidence type="ECO:0000256" key="4">
    <source>
        <dbReference type="ARBA" id="ARBA00022768"/>
    </source>
</evidence>
<keyword evidence="5 6" id="KW-0648">Protein biosynthesis</keyword>
<organism evidence="10 11">
    <name type="scientific">Georgfuchsia toluolica</name>
    <dbReference type="NCBI Taxonomy" id="424218"/>
    <lineage>
        <taxon>Bacteria</taxon>
        <taxon>Pseudomonadati</taxon>
        <taxon>Pseudomonadota</taxon>
        <taxon>Betaproteobacteria</taxon>
        <taxon>Nitrosomonadales</taxon>
        <taxon>Sterolibacteriaceae</taxon>
        <taxon>Georgfuchsia</taxon>
    </lineage>
</organism>
<dbReference type="SUPFAM" id="SSF46934">
    <property type="entry name" value="UBA-like"/>
    <property type="match status" value="1"/>
</dbReference>
<evidence type="ECO:0000256" key="2">
    <source>
        <dbReference type="ARBA" id="ARBA00016956"/>
    </source>
</evidence>
<dbReference type="FunFam" id="1.10.286.20:FF:000001">
    <property type="entry name" value="Elongation factor Ts"/>
    <property type="match status" value="1"/>
</dbReference>
<comment type="function">
    <text evidence="6 7">Associates with the EF-Tu.GDP complex and induces the exchange of GDP to GTP. It remains bound to the aminoacyl-tRNA.EF-Tu.GTP complex up to the GTP hydrolysis stage on the ribosome.</text>
</comment>
<dbReference type="AlphaFoldDB" id="A0A916J162"/>
<feature type="domain" description="Translation elongation factor EFTs/EF1B dimerisation" evidence="9">
    <location>
        <begin position="74"/>
        <end position="275"/>
    </location>
</feature>
<dbReference type="Proteomes" id="UP000742786">
    <property type="component" value="Unassembled WGS sequence"/>
</dbReference>
<dbReference type="SUPFAM" id="SSF54713">
    <property type="entry name" value="Elongation factor Ts (EF-Ts), dimerisation domain"/>
    <property type="match status" value="2"/>
</dbReference>
<keyword evidence="4 6" id="KW-0251">Elongation factor</keyword>
<evidence type="ECO:0000313" key="11">
    <source>
        <dbReference type="Proteomes" id="UP000742786"/>
    </source>
</evidence>
<feature type="region of interest" description="Involved in Mg(2+) ion dislocation from EF-Tu" evidence="6">
    <location>
        <begin position="82"/>
        <end position="85"/>
    </location>
</feature>
<dbReference type="FunFam" id="1.10.8.10:FF:000001">
    <property type="entry name" value="Elongation factor Ts"/>
    <property type="match status" value="1"/>
</dbReference>
<dbReference type="GO" id="GO:0003746">
    <property type="term" value="F:translation elongation factor activity"/>
    <property type="evidence" value="ECO:0007669"/>
    <property type="project" value="UniProtKB-UniRule"/>
</dbReference>